<dbReference type="STRING" id="1210086.GCA_001613105_01244"/>
<protein>
    <submittedName>
        <fullName evidence="2">Menaquinone-dependent protoporphyrinogen oxidase</fullName>
    </submittedName>
</protein>
<evidence type="ECO:0000313" key="2">
    <source>
        <dbReference type="EMBL" id="RDI68267.1"/>
    </source>
</evidence>
<dbReference type="GO" id="GO:0006783">
    <property type="term" value="P:heme biosynthetic process"/>
    <property type="evidence" value="ECO:0007669"/>
    <property type="project" value="TreeGrafter"/>
</dbReference>
<dbReference type="InterPro" id="IPR052200">
    <property type="entry name" value="Protoporphyrinogen_IX_DH"/>
</dbReference>
<feature type="domain" description="Flavodoxin-like" evidence="1">
    <location>
        <begin position="6"/>
        <end position="162"/>
    </location>
</feature>
<dbReference type="PANTHER" id="PTHR38030:SF2">
    <property type="entry name" value="PROTOPORPHYRINOGEN IX DEHYDROGENASE [QUINONE]"/>
    <property type="match status" value="1"/>
</dbReference>
<reference evidence="2 3" key="1">
    <citation type="submission" date="2018-07" db="EMBL/GenBank/DDBJ databases">
        <title>Genomic Encyclopedia of Type Strains, Phase IV (KMG-IV): sequencing the most valuable type-strain genomes for metagenomic binning, comparative biology and taxonomic classification.</title>
        <authorList>
            <person name="Goeker M."/>
        </authorList>
    </citation>
    <scope>NUCLEOTIDE SEQUENCE [LARGE SCALE GENOMIC DNA]</scope>
    <source>
        <strain evidence="2 3">DSM 44290</strain>
    </source>
</reference>
<dbReference type="AlphaFoldDB" id="A0A370IC34"/>
<comment type="caution">
    <text evidence="2">The sequence shown here is derived from an EMBL/GenBank/DDBJ whole genome shotgun (WGS) entry which is preliminary data.</text>
</comment>
<sequence>MTQSPVLVAYGSQRGGTAEIAHWIAEELRAAHIPVEVADAHDIRSLDGYTAVVLGGALYAGRWHRHARGFARRFGKQLRQRPVWLFGSGPLDHSLDEPNPPKILGDKAVRKVAERVGARDFVIFGGRLASDARGFPAAAMARKVAGDYRNRGQICAWAAGIVAQLTPQPH</sequence>
<dbReference type="RefSeq" id="WP_067993094.1">
    <property type="nucleotide sequence ID" value="NZ_QQBC01000002.1"/>
</dbReference>
<dbReference type="SUPFAM" id="SSF52218">
    <property type="entry name" value="Flavoproteins"/>
    <property type="match status" value="1"/>
</dbReference>
<dbReference type="InterPro" id="IPR026816">
    <property type="entry name" value="Flavodoxin_dom"/>
</dbReference>
<gene>
    <name evidence="2" type="ORF">DFR76_102668</name>
</gene>
<dbReference type="GO" id="GO:0070819">
    <property type="term" value="F:menaquinone-dependent protoporphyrinogen oxidase activity"/>
    <property type="evidence" value="ECO:0007669"/>
    <property type="project" value="TreeGrafter"/>
</dbReference>
<proteinExistence type="predicted"/>
<dbReference type="PROSITE" id="PS50902">
    <property type="entry name" value="FLAVODOXIN_LIKE"/>
    <property type="match status" value="1"/>
</dbReference>
<accession>A0A370IC34</accession>
<dbReference type="InterPro" id="IPR008254">
    <property type="entry name" value="Flavodoxin/NO_synth"/>
</dbReference>
<name>A0A370IC34_9NOCA</name>
<dbReference type="Pfam" id="PF12724">
    <property type="entry name" value="Flavodoxin_5"/>
    <property type="match status" value="1"/>
</dbReference>
<organism evidence="2 3">
    <name type="scientific">Nocardia pseudobrasiliensis</name>
    <dbReference type="NCBI Taxonomy" id="45979"/>
    <lineage>
        <taxon>Bacteria</taxon>
        <taxon>Bacillati</taxon>
        <taxon>Actinomycetota</taxon>
        <taxon>Actinomycetes</taxon>
        <taxon>Mycobacteriales</taxon>
        <taxon>Nocardiaceae</taxon>
        <taxon>Nocardia</taxon>
    </lineage>
</organism>
<dbReference type="InterPro" id="IPR029039">
    <property type="entry name" value="Flavoprotein-like_sf"/>
</dbReference>
<evidence type="ECO:0000313" key="3">
    <source>
        <dbReference type="Proteomes" id="UP000254869"/>
    </source>
</evidence>
<keyword evidence="3" id="KW-1185">Reference proteome</keyword>
<dbReference type="EMBL" id="QQBC01000002">
    <property type="protein sequence ID" value="RDI68267.1"/>
    <property type="molecule type" value="Genomic_DNA"/>
</dbReference>
<dbReference type="PANTHER" id="PTHR38030">
    <property type="entry name" value="PROTOPORPHYRINOGEN IX DEHYDROGENASE [MENAQUINONE]"/>
    <property type="match status" value="1"/>
</dbReference>
<dbReference type="Proteomes" id="UP000254869">
    <property type="component" value="Unassembled WGS sequence"/>
</dbReference>
<dbReference type="GO" id="GO:0010181">
    <property type="term" value="F:FMN binding"/>
    <property type="evidence" value="ECO:0007669"/>
    <property type="project" value="InterPro"/>
</dbReference>
<evidence type="ECO:0000259" key="1">
    <source>
        <dbReference type="PROSITE" id="PS50902"/>
    </source>
</evidence>
<dbReference type="Gene3D" id="3.40.50.360">
    <property type="match status" value="1"/>
</dbReference>